<protein>
    <submittedName>
        <fullName evidence="3">Pyruvate,orthophosphate dikinase</fullName>
        <ecNumber evidence="3">2.7.9.1</ecNumber>
    </submittedName>
</protein>
<dbReference type="SUPFAM" id="SSF56059">
    <property type="entry name" value="Glutathione synthetase ATP-binding domain-like"/>
    <property type="match status" value="1"/>
</dbReference>
<keyword evidence="4" id="KW-1185">Reference proteome</keyword>
<dbReference type="InterPro" id="IPR010121">
    <property type="entry name" value="Pyruvate_phosphate_dikinase"/>
</dbReference>
<gene>
    <name evidence="3" type="ORF">FHS40_008973</name>
</gene>
<evidence type="ECO:0000259" key="2">
    <source>
        <dbReference type="Pfam" id="PF01326"/>
    </source>
</evidence>
<dbReference type="InterPro" id="IPR002192">
    <property type="entry name" value="PPDK_AMP/ATP-bd"/>
</dbReference>
<proteinExistence type="predicted"/>
<dbReference type="AlphaFoldDB" id="A0A7W8EZX1"/>
<feature type="domain" description="Pyruvate phosphate dikinase AMP/ATP-binding" evidence="2">
    <location>
        <begin position="71"/>
        <end position="217"/>
    </location>
</feature>
<evidence type="ECO:0000259" key="1">
    <source>
        <dbReference type="Pfam" id="PF00391"/>
    </source>
</evidence>
<dbReference type="EMBL" id="JACHJD010000042">
    <property type="protein sequence ID" value="MBB5109843.1"/>
    <property type="molecule type" value="Genomic_DNA"/>
</dbReference>
<dbReference type="Gene3D" id="1.10.189.10">
    <property type="entry name" value="Pyruvate Phosphate Dikinase, domain 2"/>
    <property type="match status" value="1"/>
</dbReference>
<keyword evidence="3" id="KW-0670">Pyruvate</keyword>
<dbReference type="GO" id="GO:0016301">
    <property type="term" value="F:kinase activity"/>
    <property type="evidence" value="ECO:0007669"/>
    <property type="project" value="UniProtKB-KW"/>
</dbReference>
<dbReference type="InterPro" id="IPR036637">
    <property type="entry name" value="Phosphohistidine_dom_sf"/>
</dbReference>
<dbReference type="Gene3D" id="3.30.1490.20">
    <property type="entry name" value="ATP-grasp fold, A domain"/>
    <property type="match status" value="1"/>
</dbReference>
<evidence type="ECO:0000313" key="4">
    <source>
        <dbReference type="Proteomes" id="UP000549009"/>
    </source>
</evidence>
<dbReference type="PANTHER" id="PTHR22931">
    <property type="entry name" value="PHOSPHOENOLPYRUVATE DIKINASE-RELATED"/>
    <property type="match status" value="1"/>
</dbReference>
<dbReference type="Gene3D" id="3.50.30.10">
    <property type="entry name" value="Phosphohistidine domain"/>
    <property type="match status" value="1"/>
</dbReference>
<dbReference type="EC" id="2.7.9.1" evidence="3"/>
<keyword evidence="3" id="KW-0808">Transferase</keyword>
<dbReference type="Gene3D" id="3.30.470.20">
    <property type="entry name" value="ATP-grasp fold, B domain"/>
    <property type="match status" value="1"/>
</dbReference>
<dbReference type="Pfam" id="PF01326">
    <property type="entry name" value="PPDK_N"/>
    <property type="match status" value="1"/>
</dbReference>
<reference evidence="3 4" key="1">
    <citation type="submission" date="2020-08" db="EMBL/GenBank/DDBJ databases">
        <title>Genomic Encyclopedia of Type Strains, Phase III (KMG-III): the genomes of soil and plant-associated and newly described type strains.</title>
        <authorList>
            <person name="Whitman W."/>
        </authorList>
    </citation>
    <scope>NUCLEOTIDE SEQUENCE [LARGE SCALE GENOMIC DNA]</scope>
    <source>
        <strain evidence="3 4">CECT 3146</strain>
    </source>
</reference>
<evidence type="ECO:0000313" key="3">
    <source>
        <dbReference type="EMBL" id="MBB5109843.1"/>
    </source>
</evidence>
<dbReference type="InterPro" id="IPR008279">
    <property type="entry name" value="PEP-util_enz_mobile_dom"/>
</dbReference>
<dbReference type="GO" id="GO:0005524">
    <property type="term" value="F:ATP binding"/>
    <property type="evidence" value="ECO:0007669"/>
    <property type="project" value="InterPro"/>
</dbReference>
<sequence length="448" mass="47428">MTALVWLDGRKGLDPLQIGGKAMGINTMRGMGLPVPPAFALTIDACRSYHRAGRNLPDQTRAALADGIGCLEQATGRSFGARNGCPLRVSVRSGSARSMPGMLDTVLDVGTAPETAWEALTTAVAAVFDSWWSTRAVAYRRAHRISDDGGTAVTVQAMVFGDADDDSGTGVLFTRHPVTGASEPFGEWLPRARGEDLVSGRKSPQPLSALSEKLPAVHRELLSIARQLETASRWAQDIEFTVERGHLWLLQTRDAHFSTVAAVRVAVALERDGLIDVDEVLRRAGPRDGARPDRSRSLYRATGKVLARGLPASPGIAAGTVVTDPAEAEERAAAGDDVILACLSTDPQDVPAMYAARAVVTEVGGVTSHAAIVCRELGRPCIVGCGPNAVTALAGHSVTVDGASGEITAGIRPAADGTETEEDLDLTVLHTWLRERQRDVPRQEEAGT</sequence>
<organism evidence="3 4">
    <name type="scientific">Streptomyces spectabilis</name>
    <dbReference type="NCBI Taxonomy" id="68270"/>
    <lineage>
        <taxon>Bacteria</taxon>
        <taxon>Bacillati</taxon>
        <taxon>Actinomycetota</taxon>
        <taxon>Actinomycetes</taxon>
        <taxon>Kitasatosporales</taxon>
        <taxon>Streptomycetaceae</taxon>
        <taxon>Streptomyces</taxon>
    </lineage>
</organism>
<feature type="domain" description="PEP-utilising enzyme mobile" evidence="1">
    <location>
        <begin position="336"/>
        <end position="405"/>
    </location>
</feature>
<dbReference type="RefSeq" id="WP_184926882.1">
    <property type="nucleotide sequence ID" value="NZ_BMSQ01000051.1"/>
</dbReference>
<keyword evidence="3" id="KW-0418">Kinase</keyword>
<dbReference type="GO" id="GO:0050242">
    <property type="term" value="F:pyruvate, phosphate dikinase activity"/>
    <property type="evidence" value="ECO:0007669"/>
    <property type="project" value="UniProtKB-EC"/>
</dbReference>
<dbReference type="SUPFAM" id="SSF52009">
    <property type="entry name" value="Phosphohistidine domain"/>
    <property type="match status" value="1"/>
</dbReference>
<name>A0A7W8EZX1_STRST</name>
<accession>A0A7W8EZX1</accession>
<comment type="caution">
    <text evidence="3">The sequence shown here is derived from an EMBL/GenBank/DDBJ whole genome shotgun (WGS) entry which is preliminary data.</text>
</comment>
<dbReference type="InterPro" id="IPR013815">
    <property type="entry name" value="ATP_grasp_subdomain_1"/>
</dbReference>
<dbReference type="PANTHER" id="PTHR22931:SF9">
    <property type="entry name" value="PYRUVATE, PHOSPHATE DIKINASE 1, CHLOROPLASTIC"/>
    <property type="match status" value="1"/>
</dbReference>
<dbReference type="Pfam" id="PF00391">
    <property type="entry name" value="PEP-utilizers"/>
    <property type="match status" value="1"/>
</dbReference>
<dbReference type="Proteomes" id="UP000549009">
    <property type="component" value="Unassembled WGS sequence"/>
</dbReference>